<evidence type="ECO:0000256" key="6">
    <source>
        <dbReference type="ARBA" id="ARBA00023170"/>
    </source>
</evidence>
<evidence type="ECO:0000256" key="4">
    <source>
        <dbReference type="ARBA" id="ARBA00023040"/>
    </source>
</evidence>
<evidence type="ECO:0000313" key="12">
    <source>
        <dbReference type="Proteomes" id="UP001159405"/>
    </source>
</evidence>
<keyword evidence="3 9" id="KW-1133">Transmembrane helix</keyword>
<dbReference type="InterPro" id="IPR017452">
    <property type="entry name" value="GPCR_Rhodpsn_7TM"/>
</dbReference>
<feature type="domain" description="G-protein coupled receptors family 1 profile" evidence="10">
    <location>
        <begin position="40"/>
        <end position="325"/>
    </location>
</feature>
<name>A0ABN8R2I4_9CNID</name>
<dbReference type="EMBL" id="CALNXK010000178">
    <property type="protein sequence ID" value="CAH3173061.1"/>
    <property type="molecule type" value="Genomic_DNA"/>
</dbReference>
<dbReference type="PANTHER" id="PTHR45695">
    <property type="entry name" value="LEUCOKININ RECEPTOR-RELATED"/>
    <property type="match status" value="1"/>
</dbReference>
<dbReference type="Proteomes" id="UP001159405">
    <property type="component" value="Unassembled WGS sequence"/>
</dbReference>
<evidence type="ECO:0000256" key="9">
    <source>
        <dbReference type="SAM" id="Phobius"/>
    </source>
</evidence>
<dbReference type="PRINTS" id="PR00237">
    <property type="entry name" value="GPCRRHODOPSN"/>
</dbReference>
<reference evidence="11 12" key="1">
    <citation type="submission" date="2022-05" db="EMBL/GenBank/DDBJ databases">
        <authorList>
            <consortium name="Genoscope - CEA"/>
            <person name="William W."/>
        </authorList>
    </citation>
    <scope>NUCLEOTIDE SEQUENCE [LARGE SCALE GENOMIC DNA]</scope>
</reference>
<feature type="transmembrane region" description="Helical" evidence="9">
    <location>
        <begin position="305"/>
        <end position="328"/>
    </location>
</feature>
<feature type="transmembrane region" description="Helical" evidence="9">
    <location>
        <begin position="174"/>
        <end position="192"/>
    </location>
</feature>
<protein>
    <recommendedName>
        <fullName evidence="10">G-protein coupled receptors family 1 profile domain-containing protein</fullName>
    </recommendedName>
</protein>
<evidence type="ECO:0000256" key="1">
    <source>
        <dbReference type="ARBA" id="ARBA00004141"/>
    </source>
</evidence>
<evidence type="ECO:0000256" key="2">
    <source>
        <dbReference type="ARBA" id="ARBA00022692"/>
    </source>
</evidence>
<dbReference type="PROSITE" id="PS50262">
    <property type="entry name" value="G_PROTEIN_RECEP_F1_2"/>
    <property type="match status" value="1"/>
</dbReference>
<proteinExistence type="inferred from homology"/>
<comment type="similarity">
    <text evidence="8">Belongs to the G-protein coupled receptor 1 family.</text>
</comment>
<evidence type="ECO:0000259" key="10">
    <source>
        <dbReference type="PROSITE" id="PS50262"/>
    </source>
</evidence>
<evidence type="ECO:0000313" key="11">
    <source>
        <dbReference type="EMBL" id="CAH3173061.1"/>
    </source>
</evidence>
<dbReference type="CDD" id="cd00637">
    <property type="entry name" value="7tm_classA_rhodopsin-like"/>
    <property type="match status" value="1"/>
</dbReference>
<keyword evidence="2 8" id="KW-0812">Transmembrane</keyword>
<keyword evidence="5 9" id="KW-0472">Membrane</keyword>
<dbReference type="PANTHER" id="PTHR45695:SF9">
    <property type="entry name" value="LEUCOKININ RECEPTOR"/>
    <property type="match status" value="1"/>
</dbReference>
<accession>A0ABN8R2I4</accession>
<keyword evidence="7 8" id="KW-0807">Transducer</keyword>
<comment type="caution">
    <text evidence="11">The sequence shown here is derived from an EMBL/GenBank/DDBJ whole genome shotgun (WGS) entry which is preliminary data.</text>
</comment>
<feature type="transmembrane region" description="Helical" evidence="9">
    <location>
        <begin position="24"/>
        <end position="49"/>
    </location>
</feature>
<keyword evidence="6 8" id="KW-0675">Receptor</keyword>
<organism evidence="11 12">
    <name type="scientific">Porites lobata</name>
    <dbReference type="NCBI Taxonomy" id="104759"/>
    <lineage>
        <taxon>Eukaryota</taxon>
        <taxon>Metazoa</taxon>
        <taxon>Cnidaria</taxon>
        <taxon>Anthozoa</taxon>
        <taxon>Hexacorallia</taxon>
        <taxon>Scleractinia</taxon>
        <taxon>Fungiina</taxon>
        <taxon>Poritidae</taxon>
        <taxon>Porites</taxon>
    </lineage>
</organism>
<dbReference type="Gene3D" id="1.20.1070.10">
    <property type="entry name" value="Rhodopsin 7-helix transmembrane proteins"/>
    <property type="match status" value="1"/>
</dbReference>
<feature type="transmembrane region" description="Helical" evidence="9">
    <location>
        <begin position="219"/>
        <end position="240"/>
    </location>
</feature>
<dbReference type="Pfam" id="PF00001">
    <property type="entry name" value="7tm_1"/>
    <property type="match status" value="1"/>
</dbReference>
<dbReference type="SUPFAM" id="SSF81321">
    <property type="entry name" value="Family A G protein-coupled receptor-like"/>
    <property type="match status" value="1"/>
</dbReference>
<gene>
    <name evidence="11" type="ORF">PLOB_00013339</name>
</gene>
<evidence type="ECO:0000256" key="5">
    <source>
        <dbReference type="ARBA" id="ARBA00023136"/>
    </source>
</evidence>
<dbReference type="InterPro" id="IPR000276">
    <property type="entry name" value="GPCR_Rhodpsn"/>
</dbReference>
<sequence>MFFHRITGSAKVSFIYSMSNPADIVITTLTSIFLMTTIVGNLLICAIVFRNRDMRIHNSFREISPQELKKCLQNGLILISSLDRITINFLLVNLAVGDITYATFNIPQLVISHINGHPEGVAGRVLCIFRNGLLAWVGEGASVFTLVAIATERYYAVIYPLGNKGKLTIRKLKLIIPGSWILAVIINIPAFIKQDFVKEQNPNYCIYDYDWPQEWMEKAFLLAGICIPMLCFTLMMGLYSRVIYTMCFKRDDYTQHTCQQQAVLKVRKRVTLMVLIVTVIFGICWGTDCILHVMEVVASYNFSRVAIPVAHVMIMFNAAVNPFAYALVNQRFREKMKGILVRSLRFSSARVQTATKSPSIGSAWHVTQPRENVLARDPVWSDIELQSYRNSSTIKQ</sequence>
<keyword evidence="12" id="KW-1185">Reference proteome</keyword>
<feature type="transmembrane region" description="Helical" evidence="9">
    <location>
        <begin position="270"/>
        <end position="293"/>
    </location>
</feature>
<evidence type="ECO:0000256" key="7">
    <source>
        <dbReference type="ARBA" id="ARBA00023224"/>
    </source>
</evidence>
<evidence type="ECO:0000256" key="3">
    <source>
        <dbReference type="ARBA" id="ARBA00022989"/>
    </source>
</evidence>
<comment type="subcellular location">
    <subcellularLocation>
        <location evidence="1">Membrane</location>
        <topology evidence="1">Multi-pass membrane protein</topology>
    </subcellularLocation>
</comment>
<keyword evidence="4 8" id="KW-0297">G-protein coupled receptor</keyword>
<dbReference type="PROSITE" id="PS00237">
    <property type="entry name" value="G_PROTEIN_RECEP_F1_1"/>
    <property type="match status" value="1"/>
</dbReference>
<evidence type="ECO:0000256" key="8">
    <source>
        <dbReference type="RuleBase" id="RU000688"/>
    </source>
</evidence>